<evidence type="ECO:0000256" key="2">
    <source>
        <dbReference type="ARBA" id="ARBA00023125"/>
    </source>
</evidence>
<dbReference type="SUPFAM" id="SSF46689">
    <property type="entry name" value="Homeodomain-like"/>
    <property type="match status" value="1"/>
</dbReference>
<dbReference type="EMBL" id="AP018227">
    <property type="protein sequence ID" value="BAY83832.1"/>
    <property type="molecule type" value="Genomic_DNA"/>
</dbReference>
<dbReference type="PROSITE" id="PS50977">
    <property type="entry name" value="HTH_TETR_2"/>
    <property type="match status" value="1"/>
</dbReference>
<evidence type="ECO:0000256" key="4">
    <source>
        <dbReference type="PROSITE-ProRule" id="PRU00335"/>
    </source>
</evidence>
<keyword evidence="1" id="KW-0805">Transcription regulation</keyword>
<keyword evidence="3" id="KW-0804">Transcription</keyword>
<proteinExistence type="predicted"/>
<reference evidence="6 7" key="1">
    <citation type="submission" date="2017-06" db="EMBL/GenBank/DDBJ databases">
        <title>Genome sequencing of cyanobaciteial culture collection at National Institute for Environmental Studies (NIES).</title>
        <authorList>
            <person name="Hirose Y."/>
            <person name="Shimura Y."/>
            <person name="Fujisawa T."/>
            <person name="Nakamura Y."/>
            <person name="Kawachi M."/>
        </authorList>
    </citation>
    <scope>NUCLEOTIDE SEQUENCE [LARGE SCALE GENOMIC DNA]</scope>
    <source>
        <strain evidence="6 7">NIES-267</strain>
    </source>
</reference>
<dbReference type="InterPro" id="IPR001647">
    <property type="entry name" value="HTH_TetR"/>
</dbReference>
<name>A0A1Z4LRG1_9CYAN</name>
<dbReference type="PANTHER" id="PTHR30055">
    <property type="entry name" value="HTH-TYPE TRANSCRIPTIONAL REGULATOR RUTR"/>
    <property type="match status" value="1"/>
</dbReference>
<dbReference type="InterPro" id="IPR009057">
    <property type="entry name" value="Homeodomain-like_sf"/>
</dbReference>
<dbReference type="Gene3D" id="1.10.357.10">
    <property type="entry name" value="Tetracycline Repressor, domain 2"/>
    <property type="match status" value="1"/>
</dbReference>
<evidence type="ECO:0000256" key="1">
    <source>
        <dbReference type="ARBA" id="ARBA00023015"/>
    </source>
</evidence>
<dbReference type="PANTHER" id="PTHR30055:SF234">
    <property type="entry name" value="HTH-TYPE TRANSCRIPTIONAL REGULATOR BETI"/>
    <property type="match status" value="1"/>
</dbReference>
<protein>
    <submittedName>
        <fullName evidence="6">TetR family transcriptional regulator protein</fullName>
    </submittedName>
</protein>
<dbReference type="GO" id="GO:0000976">
    <property type="term" value="F:transcription cis-regulatory region binding"/>
    <property type="evidence" value="ECO:0007669"/>
    <property type="project" value="TreeGrafter"/>
</dbReference>
<organism evidence="6 7">
    <name type="scientific">Calothrix parasitica NIES-267</name>
    <dbReference type="NCBI Taxonomy" id="1973488"/>
    <lineage>
        <taxon>Bacteria</taxon>
        <taxon>Bacillati</taxon>
        <taxon>Cyanobacteriota</taxon>
        <taxon>Cyanophyceae</taxon>
        <taxon>Nostocales</taxon>
        <taxon>Calotrichaceae</taxon>
        <taxon>Calothrix</taxon>
    </lineage>
</organism>
<feature type="domain" description="HTH tetR-type" evidence="5">
    <location>
        <begin position="11"/>
        <end position="72"/>
    </location>
</feature>
<sequence length="199" mass="22628">MTNIDKKTNKSSSREAVLDAAEKLFTIRGYKTVKLKHIADNLGIKQASIYYHFPLGKEDLYIEVMLRHLEHRRSSFEKLISTAKPTLEDCLFNVGIWLIKQPPLNGAKIIINDLPELSSDKANQLEEEIYSCGFAPMESLFARYKHQLKEQFRSNPGFVAGSFLCSLESLYAVKHYGNKTDEELVLDLIELILRGGCSD</sequence>
<keyword evidence="7" id="KW-1185">Reference proteome</keyword>
<evidence type="ECO:0000313" key="6">
    <source>
        <dbReference type="EMBL" id="BAY83832.1"/>
    </source>
</evidence>
<evidence type="ECO:0000259" key="5">
    <source>
        <dbReference type="PROSITE" id="PS50977"/>
    </source>
</evidence>
<keyword evidence="2 4" id="KW-0238">DNA-binding</keyword>
<accession>A0A1Z4LRG1</accession>
<feature type="DNA-binding region" description="H-T-H motif" evidence="4">
    <location>
        <begin position="34"/>
        <end position="53"/>
    </location>
</feature>
<dbReference type="GO" id="GO:0003700">
    <property type="term" value="F:DNA-binding transcription factor activity"/>
    <property type="evidence" value="ECO:0007669"/>
    <property type="project" value="TreeGrafter"/>
</dbReference>
<dbReference type="Proteomes" id="UP000218418">
    <property type="component" value="Chromosome"/>
</dbReference>
<evidence type="ECO:0000256" key="3">
    <source>
        <dbReference type="ARBA" id="ARBA00023163"/>
    </source>
</evidence>
<gene>
    <name evidence="6" type="ORF">NIES267_33260</name>
</gene>
<dbReference type="InterPro" id="IPR050109">
    <property type="entry name" value="HTH-type_TetR-like_transc_reg"/>
</dbReference>
<dbReference type="PRINTS" id="PR00455">
    <property type="entry name" value="HTHTETR"/>
</dbReference>
<dbReference type="AlphaFoldDB" id="A0A1Z4LRG1"/>
<dbReference type="Pfam" id="PF00440">
    <property type="entry name" value="TetR_N"/>
    <property type="match status" value="1"/>
</dbReference>
<evidence type="ECO:0000313" key="7">
    <source>
        <dbReference type="Proteomes" id="UP000218418"/>
    </source>
</evidence>